<proteinExistence type="predicted"/>
<accession>A0AAN9LEQ3</accession>
<reference evidence="1 2" key="1">
    <citation type="submission" date="2024-01" db="EMBL/GenBank/DDBJ databases">
        <title>The genomes of 5 underutilized Papilionoideae crops provide insights into root nodulation and disease resistanc.</title>
        <authorList>
            <person name="Jiang F."/>
        </authorList>
    </citation>
    <scope>NUCLEOTIDE SEQUENCE [LARGE SCALE GENOMIC DNA]</scope>
    <source>
        <strain evidence="1">JINMINGXINNONG_FW02</strain>
        <tissue evidence="1">Leaves</tissue>
    </source>
</reference>
<keyword evidence="2" id="KW-1185">Reference proteome</keyword>
<protein>
    <submittedName>
        <fullName evidence="1">Uncharacterized protein</fullName>
    </submittedName>
</protein>
<gene>
    <name evidence="1" type="ORF">VNO80_26286</name>
</gene>
<name>A0AAN9LEQ3_PHACN</name>
<evidence type="ECO:0000313" key="2">
    <source>
        <dbReference type="Proteomes" id="UP001374584"/>
    </source>
</evidence>
<comment type="caution">
    <text evidence="1">The sequence shown here is derived from an EMBL/GenBank/DDBJ whole genome shotgun (WGS) entry which is preliminary data.</text>
</comment>
<sequence>MGNASSSDGSQSRSTESSSVGVVIASNSANPFGYTHCQLLSTGSPRQTPTCASYIPARYVQYAVGIPSTVATTGAWRTASTTVRAPRTASTNVGGRKIAACSASTTFRARPTICPSLSIPYGKRLRQILRVPASNEPSYPDIRGSFQSIFGNDSPSD</sequence>
<dbReference type="AlphaFoldDB" id="A0AAN9LEQ3"/>
<dbReference type="EMBL" id="JAYMYR010000010">
    <property type="protein sequence ID" value="KAK7334529.1"/>
    <property type="molecule type" value="Genomic_DNA"/>
</dbReference>
<evidence type="ECO:0000313" key="1">
    <source>
        <dbReference type="EMBL" id="KAK7334529.1"/>
    </source>
</evidence>
<dbReference type="Proteomes" id="UP001374584">
    <property type="component" value="Unassembled WGS sequence"/>
</dbReference>
<organism evidence="1 2">
    <name type="scientific">Phaseolus coccineus</name>
    <name type="common">Scarlet runner bean</name>
    <name type="synonym">Phaseolus multiflorus</name>
    <dbReference type="NCBI Taxonomy" id="3886"/>
    <lineage>
        <taxon>Eukaryota</taxon>
        <taxon>Viridiplantae</taxon>
        <taxon>Streptophyta</taxon>
        <taxon>Embryophyta</taxon>
        <taxon>Tracheophyta</taxon>
        <taxon>Spermatophyta</taxon>
        <taxon>Magnoliopsida</taxon>
        <taxon>eudicotyledons</taxon>
        <taxon>Gunneridae</taxon>
        <taxon>Pentapetalae</taxon>
        <taxon>rosids</taxon>
        <taxon>fabids</taxon>
        <taxon>Fabales</taxon>
        <taxon>Fabaceae</taxon>
        <taxon>Papilionoideae</taxon>
        <taxon>50 kb inversion clade</taxon>
        <taxon>NPAAA clade</taxon>
        <taxon>indigoferoid/millettioid clade</taxon>
        <taxon>Phaseoleae</taxon>
        <taxon>Phaseolus</taxon>
    </lineage>
</organism>